<feature type="transmembrane region" description="Helical" evidence="2">
    <location>
        <begin position="409"/>
        <end position="427"/>
    </location>
</feature>
<evidence type="ECO:0000313" key="4">
    <source>
        <dbReference type="Proteomes" id="UP001295423"/>
    </source>
</evidence>
<comment type="caution">
    <text evidence="3">The sequence shown here is derived from an EMBL/GenBank/DDBJ whole genome shotgun (WGS) entry which is preliminary data.</text>
</comment>
<gene>
    <name evidence="3" type="ORF">CYCCA115_LOCUS17068</name>
</gene>
<feature type="compositionally biased region" description="Basic and acidic residues" evidence="1">
    <location>
        <begin position="493"/>
        <end position="503"/>
    </location>
</feature>
<feature type="transmembrane region" description="Helical" evidence="2">
    <location>
        <begin position="366"/>
        <end position="389"/>
    </location>
</feature>
<dbReference type="EMBL" id="CAKOGP040001969">
    <property type="protein sequence ID" value="CAJ1958192.1"/>
    <property type="molecule type" value="Genomic_DNA"/>
</dbReference>
<organism evidence="3 4">
    <name type="scientific">Cylindrotheca closterium</name>
    <dbReference type="NCBI Taxonomy" id="2856"/>
    <lineage>
        <taxon>Eukaryota</taxon>
        <taxon>Sar</taxon>
        <taxon>Stramenopiles</taxon>
        <taxon>Ochrophyta</taxon>
        <taxon>Bacillariophyta</taxon>
        <taxon>Bacillariophyceae</taxon>
        <taxon>Bacillariophycidae</taxon>
        <taxon>Bacillariales</taxon>
        <taxon>Bacillariaceae</taxon>
        <taxon>Cylindrotheca</taxon>
    </lineage>
</organism>
<keyword evidence="2" id="KW-0812">Transmembrane</keyword>
<keyword evidence="2" id="KW-0472">Membrane</keyword>
<evidence type="ECO:0000313" key="3">
    <source>
        <dbReference type="EMBL" id="CAJ1958192.1"/>
    </source>
</evidence>
<dbReference type="Proteomes" id="UP001295423">
    <property type="component" value="Unassembled WGS sequence"/>
</dbReference>
<sequence length="650" mass="71275">MTEEEIAKKKKKKKKSIVEDGEGDENNGETIKKKKKKKLKKAASESALTADGPVKKKKKKKKKVAGDFGGDSSDDDDDFLPDSPLKDEPKKTLKRSKSLSGDSNHSADLGSIRENGAIIPRDRSSSPSGRPKMRPSGAGRGMQRAQSLNFGGRGGGMNRQGSSRNSMNGRGRGMGNRQTSRGGGLSISEHGPGRGGRGMGIRQPSRGGGLSMSEHGPGRGGRGMGMRQPSRGGGLSTSEHGRGRGGRGMGSRQSSMRQSNRFNGGLDGGSNHGGNKRVMMARQPSARVEMDGQIEEMSVGSSRPGRGRPSLADTKRSYSQASMSLSNHSLDLGDFGDEPKWKKVLRYLHIMKPTPDETPIQRKQRYLIWFALFLDFIAAMVSIFSYDGVTTCCEVPIFDTASTVLDWDVFIRTTTYIYTALLFIEILPVLKKGLPINLINPLLGFGITFGMFFDDRIFEAVAMWLIEASAIGCEVVVFLLKRKEFNEGQKRVDDATTEIESRKPKSRKSKLARGSSKTSFDDDLGLEEGANSDLRNLDNFRLERERRRLRVAQSTEEISLRYHFIGTIINCGLVVLSMSLIAGVGKNGGLCIIDLAQPPLFANDQQFRCAACFTPENENNKDFWDEDGNVCQICDTSEGGTNHVCYYSYI</sequence>
<feature type="compositionally biased region" description="Low complexity" evidence="1">
    <location>
        <begin position="159"/>
        <end position="169"/>
    </location>
</feature>
<feature type="region of interest" description="Disordered" evidence="1">
    <location>
        <begin position="1"/>
        <end position="277"/>
    </location>
</feature>
<keyword evidence="2" id="KW-1133">Transmembrane helix</keyword>
<feature type="compositionally biased region" description="Basic residues" evidence="1">
    <location>
        <begin position="32"/>
        <end position="41"/>
    </location>
</feature>
<name>A0AAD2FZZ2_9STRA</name>
<evidence type="ECO:0000256" key="2">
    <source>
        <dbReference type="SAM" id="Phobius"/>
    </source>
</evidence>
<feature type="transmembrane region" description="Helical" evidence="2">
    <location>
        <begin position="460"/>
        <end position="480"/>
    </location>
</feature>
<evidence type="ECO:0000256" key="1">
    <source>
        <dbReference type="SAM" id="MobiDB-lite"/>
    </source>
</evidence>
<feature type="compositionally biased region" description="Low complexity" evidence="1">
    <location>
        <begin position="250"/>
        <end position="259"/>
    </location>
</feature>
<feature type="region of interest" description="Disordered" evidence="1">
    <location>
        <begin position="295"/>
        <end position="318"/>
    </location>
</feature>
<dbReference type="AlphaFoldDB" id="A0AAD2FZZ2"/>
<reference evidence="3" key="1">
    <citation type="submission" date="2023-08" db="EMBL/GenBank/DDBJ databases">
        <authorList>
            <person name="Audoor S."/>
            <person name="Bilcke G."/>
        </authorList>
    </citation>
    <scope>NUCLEOTIDE SEQUENCE</scope>
</reference>
<feature type="region of interest" description="Disordered" evidence="1">
    <location>
        <begin position="493"/>
        <end position="524"/>
    </location>
</feature>
<proteinExistence type="predicted"/>
<accession>A0AAD2FZZ2</accession>
<protein>
    <submittedName>
        <fullName evidence="3">Uncharacterized protein</fullName>
    </submittedName>
</protein>
<keyword evidence="4" id="KW-1185">Reference proteome</keyword>
<feature type="transmembrane region" description="Helical" evidence="2">
    <location>
        <begin position="434"/>
        <end position="454"/>
    </location>
</feature>